<keyword evidence="3" id="KW-1185">Reference proteome</keyword>
<protein>
    <submittedName>
        <fullName evidence="2">Uncharacterized protein</fullName>
    </submittedName>
</protein>
<reference evidence="2 3" key="1">
    <citation type="journal article" date="2021" name="Elife">
        <title>Chloroplast acquisition without the gene transfer in kleptoplastic sea slugs, Plakobranchus ocellatus.</title>
        <authorList>
            <person name="Maeda T."/>
            <person name="Takahashi S."/>
            <person name="Yoshida T."/>
            <person name="Shimamura S."/>
            <person name="Takaki Y."/>
            <person name="Nagai Y."/>
            <person name="Toyoda A."/>
            <person name="Suzuki Y."/>
            <person name="Arimoto A."/>
            <person name="Ishii H."/>
            <person name="Satoh N."/>
            <person name="Nishiyama T."/>
            <person name="Hasebe M."/>
            <person name="Maruyama T."/>
            <person name="Minagawa J."/>
            <person name="Obokata J."/>
            <person name="Shigenobu S."/>
        </authorList>
    </citation>
    <scope>NUCLEOTIDE SEQUENCE [LARGE SCALE GENOMIC DNA]</scope>
</reference>
<gene>
    <name evidence="2" type="ORF">PoB_005587800</name>
</gene>
<feature type="region of interest" description="Disordered" evidence="1">
    <location>
        <begin position="34"/>
        <end position="73"/>
    </location>
</feature>
<comment type="caution">
    <text evidence="2">The sequence shown here is derived from an EMBL/GenBank/DDBJ whole genome shotgun (WGS) entry which is preliminary data.</text>
</comment>
<dbReference type="Proteomes" id="UP000735302">
    <property type="component" value="Unassembled WGS sequence"/>
</dbReference>
<organism evidence="2 3">
    <name type="scientific">Plakobranchus ocellatus</name>
    <dbReference type="NCBI Taxonomy" id="259542"/>
    <lineage>
        <taxon>Eukaryota</taxon>
        <taxon>Metazoa</taxon>
        <taxon>Spiralia</taxon>
        <taxon>Lophotrochozoa</taxon>
        <taxon>Mollusca</taxon>
        <taxon>Gastropoda</taxon>
        <taxon>Heterobranchia</taxon>
        <taxon>Euthyneura</taxon>
        <taxon>Panpulmonata</taxon>
        <taxon>Sacoglossa</taxon>
        <taxon>Placobranchoidea</taxon>
        <taxon>Plakobranchidae</taxon>
        <taxon>Plakobranchus</taxon>
    </lineage>
</organism>
<accession>A0AAV4CD64</accession>
<evidence type="ECO:0000313" key="2">
    <source>
        <dbReference type="EMBL" id="GFO29373.1"/>
    </source>
</evidence>
<proteinExistence type="predicted"/>
<dbReference type="AlphaFoldDB" id="A0AAV4CD64"/>
<dbReference type="EMBL" id="BLXT01006160">
    <property type="protein sequence ID" value="GFO29373.1"/>
    <property type="molecule type" value="Genomic_DNA"/>
</dbReference>
<name>A0AAV4CD64_9GAST</name>
<feature type="compositionally biased region" description="Acidic residues" evidence="1">
    <location>
        <begin position="40"/>
        <end position="73"/>
    </location>
</feature>
<sequence length="73" mass="8983">MVHTFRFDAIQTTIKFQIVRSTVFQAKYVSKYRLKKKKEEEEEEKEEGEEEEEEKEEEKEEEEEEEEEVSDVF</sequence>
<evidence type="ECO:0000313" key="3">
    <source>
        <dbReference type="Proteomes" id="UP000735302"/>
    </source>
</evidence>
<evidence type="ECO:0000256" key="1">
    <source>
        <dbReference type="SAM" id="MobiDB-lite"/>
    </source>
</evidence>